<dbReference type="InterPro" id="IPR035398">
    <property type="entry name" value="Bac_rhamnosid_C"/>
</dbReference>
<dbReference type="SUPFAM" id="SSF48208">
    <property type="entry name" value="Six-hairpin glycosidases"/>
    <property type="match status" value="1"/>
</dbReference>
<evidence type="ECO:0000313" key="5">
    <source>
        <dbReference type="Proteomes" id="UP000807469"/>
    </source>
</evidence>
<keyword evidence="4" id="KW-0326">Glycosidase</keyword>
<dbReference type="InterPro" id="IPR008928">
    <property type="entry name" value="6-hairpin_glycosidase_sf"/>
</dbReference>
<dbReference type="InterPro" id="IPR012341">
    <property type="entry name" value="6hp_glycosidase-like_sf"/>
</dbReference>
<protein>
    <submittedName>
        <fullName evidence="4">Six-hairpin glycosidase</fullName>
    </submittedName>
</protein>
<feature type="signal peptide" evidence="1">
    <location>
        <begin position="1"/>
        <end position="21"/>
    </location>
</feature>
<accession>A0A9P5YX99</accession>
<keyword evidence="5" id="KW-1185">Reference proteome</keyword>
<gene>
    <name evidence="4" type="ORF">BDN70DRAFT_810705</name>
</gene>
<evidence type="ECO:0000256" key="1">
    <source>
        <dbReference type="SAM" id="SignalP"/>
    </source>
</evidence>
<dbReference type="Proteomes" id="UP000807469">
    <property type="component" value="Unassembled WGS sequence"/>
</dbReference>
<keyword evidence="4" id="KW-0378">Hydrolase</keyword>
<reference evidence="4" key="1">
    <citation type="submission" date="2020-11" db="EMBL/GenBank/DDBJ databases">
        <authorList>
            <consortium name="DOE Joint Genome Institute"/>
            <person name="Ahrendt S."/>
            <person name="Riley R."/>
            <person name="Andreopoulos W."/>
            <person name="Labutti K."/>
            <person name="Pangilinan J."/>
            <person name="Ruiz-Duenas F.J."/>
            <person name="Barrasa J.M."/>
            <person name="Sanchez-Garcia M."/>
            <person name="Camarero S."/>
            <person name="Miyauchi S."/>
            <person name="Serrano A."/>
            <person name="Linde D."/>
            <person name="Babiker R."/>
            <person name="Drula E."/>
            <person name="Ayuso-Fernandez I."/>
            <person name="Pacheco R."/>
            <person name="Padilla G."/>
            <person name="Ferreira P."/>
            <person name="Barriuso J."/>
            <person name="Kellner H."/>
            <person name="Castanera R."/>
            <person name="Alfaro M."/>
            <person name="Ramirez L."/>
            <person name="Pisabarro A.G."/>
            <person name="Kuo A."/>
            <person name="Tritt A."/>
            <person name="Lipzen A."/>
            <person name="He G."/>
            <person name="Yan M."/>
            <person name="Ng V."/>
            <person name="Cullen D."/>
            <person name="Martin F."/>
            <person name="Rosso M.-N."/>
            <person name="Henrissat B."/>
            <person name="Hibbett D."/>
            <person name="Martinez A.T."/>
            <person name="Grigoriev I.V."/>
        </authorList>
    </citation>
    <scope>NUCLEOTIDE SEQUENCE</scope>
    <source>
        <strain evidence="4">CIRM-BRFM 674</strain>
    </source>
</reference>
<proteinExistence type="predicted"/>
<comment type="caution">
    <text evidence="4">The sequence shown here is derived from an EMBL/GenBank/DDBJ whole genome shotgun (WGS) entry which is preliminary data.</text>
</comment>
<organism evidence="4 5">
    <name type="scientific">Pholiota conissans</name>
    <dbReference type="NCBI Taxonomy" id="109636"/>
    <lineage>
        <taxon>Eukaryota</taxon>
        <taxon>Fungi</taxon>
        <taxon>Dikarya</taxon>
        <taxon>Basidiomycota</taxon>
        <taxon>Agaricomycotina</taxon>
        <taxon>Agaricomycetes</taxon>
        <taxon>Agaricomycetidae</taxon>
        <taxon>Agaricales</taxon>
        <taxon>Agaricineae</taxon>
        <taxon>Strophariaceae</taxon>
        <taxon>Pholiota</taxon>
    </lineage>
</organism>
<dbReference type="InterPro" id="IPR035396">
    <property type="entry name" value="Bac_rhamnosid6H"/>
</dbReference>
<dbReference type="Gene3D" id="1.50.10.10">
    <property type="match status" value="1"/>
</dbReference>
<name>A0A9P5YX99_9AGAR</name>
<evidence type="ECO:0000313" key="4">
    <source>
        <dbReference type="EMBL" id="KAF9477417.1"/>
    </source>
</evidence>
<dbReference type="PANTHER" id="PTHR34987">
    <property type="entry name" value="C, PUTATIVE (AFU_ORTHOLOGUE AFUA_3G02880)-RELATED"/>
    <property type="match status" value="1"/>
</dbReference>
<dbReference type="GO" id="GO:0005975">
    <property type="term" value="P:carbohydrate metabolic process"/>
    <property type="evidence" value="ECO:0007669"/>
    <property type="project" value="InterPro"/>
</dbReference>
<feature type="chain" id="PRO_5040151184" evidence="1">
    <location>
        <begin position="22"/>
        <end position="672"/>
    </location>
</feature>
<sequence>MRSICLQYLLAFGFAFGVISASAPKGKWDSFNFAPSSKTVYPTAIHSTNGSVKNADLLVNNKGAATLSGNGSWLALDFGGEVGGLISLNFDSVTSTSALALSFTESPTFIRPTASDDSSYPAENTTFDGVLRVTAPLPKGHWAQPANALRGGFRYLTLVSNSDAPLTISNVSCAISFMPHVDDLRAYAGYFYTPDDELLTKIWYSGAYTVQTNTVPLNTGRMVPFSPPGSWANNATLGVAGPIIVDGAKRDRAVWPGDMGIAVPTQFVSTNDLIPTRNALSTMFAAINPKTGALPESGPPLSQQGSDTYHAWTLIGTYNYFLYSGDLDWLQTVWANYTKAVAFLEGKVDSTGLMDVTGLRDWARQGGGGYNAEGNAILYKVLTTASELASHVPNTTLSSAWAQNATALKQTFNTAFWLESAGMYRDNATTTLCPQDANSFAVLFNLTLSQSQKTRVSEGLTVFWNDIGPVAPELPDTISPFIAGFEIQAHFEAGNATRALDLIRRTWGYMLATPLSVQSTLLEGFTANGSLAYRWYRGYNNDPSYTSHAHGWSSGPTSALTFYILGLTITAPQGRTWSIAPNVESSLSSAQGGFTTPLGWFGVQWTTSSKVKDVLILQIDTPTGTSGTVKLPSGAVKGASKYVVDGVPTRYADGQAVEIQLRGGKHTVVFQK</sequence>
<dbReference type="OrthoDB" id="10036721at2759"/>
<dbReference type="Pfam" id="PF17389">
    <property type="entry name" value="Bac_rhamnosid6H"/>
    <property type="match status" value="1"/>
</dbReference>
<keyword evidence="1" id="KW-0732">Signal</keyword>
<dbReference type="AlphaFoldDB" id="A0A9P5YX99"/>
<dbReference type="PANTHER" id="PTHR34987:SF5">
    <property type="entry name" value="ALPHA-RHAMNOSIDASE"/>
    <property type="match status" value="1"/>
</dbReference>
<dbReference type="Gene3D" id="2.60.420.10">
    <property type="entry name" value="Maltose phosphorylase, domain 3"/>
    <property type="match status" value="1"/>
</dbReference>
<dbReference type="EMBL" id="MU155261">
    <property type="protein sequence ID" value="KAF9477417.1"/>
    <property type="molecule type" value="Genomic_DNA"/>
</dbReference>
<feature type="domain" description="Alpha-L-rhamnosidase C-terminal" evidence="3">
    <location>
        <begin position="575"/>
        <end position="637"/>
    </location>
</feature>
<dbReference type="GO" id="GO:0016798">
    <property type="term" value="F:hydrolase activity, acting on glycosyl bonds"/>
    <property type="evidence" value="ECO:0007669"/>
    <property type="project" value="UniProtKB-KW"/>
</dbReference>
<dbReference type="Pfam" id="PF17390">
    <property type="entry name" value="Bac_rhamnosid_C"/>
    <property type="match status" value="1"/>
</dbReference>
<evidence type="ECO:0000259" key="2">
    <source>
        <dbReference type="Pfam" id="PF17389"/>
    </source>
</evidence>
<evidence type="ECO:0000259" key="3">
    <source>
        <dbReference type="Pfam" id="PF17390"/>
    </source>
</evidence>
<feature type="domain" description="Alpha-L-rhamnosidase six-hairpin glycosidase" evidence="2">
    <location>
        <begin position="243"/>
        <end position="460"/>
    </location>
</feature>